<organism evidence="1 2">
    <name type="scientific">Araneus ventricosus</name>
    <name type="common">Orbweaver spider</name>
    <name type="synonym">Epeira ventricosa</name>
    <dbReference type="NCBI Taxonomy" id="182803"/>
    <lineage>
        <taxon>Eukaryota</taxon>
        <taxon>Metazoa</taxon>
        <taxon>Ecdysozoa</taxon>
        <taxon>Arthropoda</taxon>
        <taxon>Chelicerata</taxon>
        <taxon>Arachnida</taxon>
        <taxon>Araneae</taxon>
        <taxon>Araneomorphae</taxon>
        <taxon>Entelegynae</taxon>
        <taxon>Araneoidea</taxon>
        <taxon>Araneidae</taxon>
        <taxon>Araneus</taxon>
    </lineage>
</organism>
<reference evidence="1 2" key="1">
    <citation type="journal article" date="2019" name="Sci. Rep.">
        <title>Orb-weaving spider Araneus ventricosus genome elucidates the spidroin gene catalogue.</title>
        <authorList>
            <person name="Kono N."/>
            <person name="Nakamura H."/>
            <person name="Ohtoshi R."/>
            <person name="Moran D.A.P."/>
            <person name="Shinohara A."/>
            <person name="Yoshida Y."/>
            <person name="Fujiwara M."/>
            <person name="Mori M."/>
            <person name="Tomita M."/>
            <person name="Arakawa K."/>
        </authorList>
    </citation>
    <scope>NUCLEOTIDE SEQUENCE [LARGE SCALE GENOMIC DNA]</scope>
</reference>
<dbReference type="Proteomes" id="UP000499080">
    <property type="component" value="Unassembled WGS sequence"/>
</dbReference>
<gene>
    <name evidence="1" type="ORF">AVEN_119037_1</name>
</gene>
<name>A0A4Y2FIG3_ARAVE</name>
<protein>
    <submittedName>
        <fullName evidence="1">Uncharacterized protein</fullName>
    </submittedName>
</protein>
<evidence type="ECO:0000313" key="2">
    <source>
        <dbReference type="Proteomes" id="UP000499080"/>
    </source>
</evidence>
<accession>A0A4Y2FIG3</accession>
<sequence length="115" mass="13462">MCSLQRNHNECCYGQLHQGTTCLYFALLLRVLRLITSTVKPVYIDAVYKDKPTYNDIFFGPVGIPIYSMYSEPTYSDNHFLDAPVYHDNFTSLESWYGTISIYFFPWKTTPYSQE</sequence>
<dbReference type="OrthoDB" id="5418055at2759"/>
<dbReference type="EMBL" id="BGPR01000894">
    <property type="protein sequence ID" value="GBM39374.1"/>
    <property type="molecule type" value="Genomic_DNA"/>
</dbReference>
<keyword evidence="2" id="KW-1185">Reference proteome</keyword>
<proteinExistence type="predicted"/>
<evidence type="ECO:0000313" key="1">
    <source>
        <dbReference type="EMBL" id="GBM39374.1"/>
    </source>
</evidence>
<dbReference type="AlphaFoldDB" id="A0A4Y2FIG3"/>
<comment type="caution">
    <text evidence="1">The sequence shown here is derived from an EMBL/GenBank/DDBJ whole genome shotgun (WGS) entry which is preliminary data.</text>
</comment>